<evidence type="ECO:0000256" key="8">
    <source>
        <dbReference type="SAM" id="MobiDB-lite"/>
    </source>
</evidence>
<name>A0A368VS13_9ACTN</name>
<dbReference type="Gene3D" id="3.50.50.60">
    <property type="entry name" value="FAD/NAD(P)-binding domain"/>
    <property type="match status" value="1"/>
</dbReference>
<sequence>MTTTPLPAGSLQATSLNAARRDRELSEVGNGRQVDMLVVGGGVTGTGVALDAAARGLSVALVEAEDLAWGTSRWSSKLVHGGLRYLAHGELGLARESAVERGVLMTRTAPHLVRTLPQLIPLHSGVSRRSELTLSSGLHAGDALRRSARTPSSVLPPPHRVPEAEARALVPGLRLDGLRGGLLSFDGQLVDDARLVVALARTAAGFGARILTRVRARTLDRNGAEVVDQRSGESLRIRAHSVVNATGVWADELAPEIRLRPSRGSHLVLDADAAGLAGTAVIAPLPEHSGRFLLLLPQPDGHAYLGLTDEPVEGPVPSVPEVPESDVDFLLSAASRALGRPLGREHVLGSFAGLRPLLDATGPRGGFGALRRRSGGSADLSRKHAVLTSAGGVVTVVGGKLTTYRKMAAEAVDTALGSAGLPAGPSRTAAVPLVGAAERARLDSIEAAPRLVSRYGTEAARVAALAELDPDLADPVVESLPLTAAEVLWAVRHEGAFDTDDVLDRRTRLGLAPAERETAHATVAGLVARAMHGVYA</sequence>
<dbReference type="Pfam" id="PF01266">
    <property type="entry name" value="DAO"/>
    <property type="match status" value="1"/>
</dbReference>
<feature type="domain" description="Alpha-glycerophosphate oxidase C-terminal" evidence="10">
    <location>
        <begin position="426"/>
        <end position="530"/>
    </location>
</feature>
<evidence type="ECO:0000313" key="11">
    <source>
        <dbReference type="EMBL" id="RCW43642.1"/>
    </source>
</evidence>
<evidence type="ECO:0000256" key="1">
    <source>
        <dbReference type="ARBA" id="ARBA00001974"/>
    </source>
</evidence>
<proteinExistence type="inferred from homology"/>
<comment type="similarity">
    <text evidence="2 7">Belongs to the FAD-dependent glycerol-3-phosphate dehydrogenase family.</text>
</comment>
<feature type="region of interest" description="Disordered" evidence="8">
    <location>
        <begin position="1"/>
        <end position="26"/>
    </location>
</feature>
<comment type="catalytic activity">
    <reaction evidence="7">
        <text>a quinone + sn-glycerol 3-phosphate = dihydroxyacetone phosphate + a quinol</text>
        <dbReference type="Rhea" id="RHEA:18977"/>
        <dbReference type="ChEBI" id="CHEBI:24646"/>
        <dbReference type="ChEBI" id="CHEBI:57597"/>
        <dbReference type="ChEBI" id="CHEBI:57642"/>
        <dbReference type="ChEBI" id="CHEBI:132124"/>
        <dbReference type="EC" id="1.1.5.3"/>
    </reaction>
</comment>
<organism evidence="11 12">
    <name type="scientific">Halopolyspora algeriensis</name>
    <dbReference type="NCBI Taxonomy" id="1500506"/>
    <lineage>
        <taxon>Bacteria</taxon>
        <taxon>Bacillati</taxon>
        <taxon>Actinomycetota</taxon>
        <taxon>Actinomycetes</taxon>
        <taxon>Actinomycetes incertae sedis</taxon>
        <taxon>Halopolyspora</taxon>
    </lineage>
</organism>
<dbReference type="Proteomes" id="UP000253495">
    <property type="component" value="Unassembled WGS sequence"/>
</dbReference>
<dbReference type="GO" id="GO:0006071">
    <property type="term" value="P:glycerol metabolic process"/>
    <property type="evidence" value="ECO:0007669"/>
    <property type="project" value="UniProtKB-KW"/>
</dbReference>
<dbReference type="AlphaFoldDB" id="A0A368VS13"/>
<evidence type="ECO:0000259" key="10">
    <source>
        <dbReference type="Pfam" id="PF16901"/>
    </source>
</evidence>
<protein>
    <recommendedName>
        <fullName evidence="7">Glycerol-3-phosphate dehydrogenase</fullName>
        <ecNumber evidence="7">1.1.5.3</ecNumber>
    </recommendedName>
</protein>
<accession>A0A368VS13</accession>
<evidence type="ECO:0000256" key="6">
    <source>
        <dbReference type="ARBA" id="ARBA00023002"/>
    </source>
</evidence>
<dbReference type="SUPFAM" id="SSF51905">
    <property type="entry name" value="FAD/NAD(P)-binding domain"/>
    <property type="match status" value="1"/>
</dbReference>
<dbReference type="Gene3D" id="1.10.8.870">
    <property type="entry name" value="Alpha-glycerophosphate oxidase, cap domain"/>
    <property type="match status" value="1"/>
</dbReference>
<reference evidence="11 12" key="1">
    <citation type="submission" date="2018-07" db="EMBL/GenBank/DDBJ databases">
        <title>Genomic Encyclopedia of Type Strains, Phase III (KMG-III): the genomes of soil and plant-associated and newly described type strains.</title>
        <authorList>
            <person name="Whitman W."/>
        </authorList>
    </citation>
    <scope>NUCLEOTIDE SEQUENCE [LARGE SCALE GENOMIC DNA]</scope>
    <source>
        <strain evidence="11 12">CECT 8575</strain>
    </source>
</reference>
<dbReference type="InterPro" id="IPR036188">
    <property type="entry name" value="FAD/NAD-bd_sf"/>
</dbReference>
<keyword evidence="5" id="KW-0274">FAD</keyword>
<dbReference type="PRINTS" id="PR01001">
    <property type="entry name" value="FADG3PDH"/>
</dbReference>
<evidence type="ECO:0000256" key="5">
    <source>
        <dbReference type="ARBA" id="ARBA00022827"/>
    </source>
</evidence>
<gene>
    <name evidence="11" type="ORF">DFQ14_106120</name>
</gene>
<evidence type="ECO:0000313" key="12">
    <source>
        <dbReference type="Proteomes" id="UP000253495"/>
    </source>
</evidence>
<dbReference type="InterPro" id="IPR000447">
    <property type="entry name" value="G3P_DH_FAD-dep"/>
</dbReference>
<evidence type="ECO:0000256" key="2">
    <source>
        <dbReference type="ARBA" id="ARBA00007330"/>
    </source>
</evidence>
<feature type="compositionally biased region" description="Polar residues" evidence="8">
    <location>
        <begin position="1"/>
        <end position="17"/>
    </location>
</feature>
<dbReference type="Gene3D" id="3.30.9.10">
    <property type="entry name" value="D-Amino Acid Oxidase, subunit A, domain 2"/>
    <property type="match status" value="1"/>
</dbReference>
<keyword evidence="6 7" id="KW-0560">Oxidoreductase</keyword>
<dbReference type="PROSITE" id="PS00977">
    <property type="entry name" value="FAD_G3PDH_1"/>
    <property type="match status" value="1"/>
</dbReference>
<dbReference type="EMBL" id="QPJC01000006">
    <property type="protein sequence ID" value="RCW43642.1"/>
    <property type="molecule type" value="Genomic_DNA"/>
</dbReference>
<dbReference type="InterPro" id="IPR038299">
    <property type="entry name" value="DAO_C_sf"/>
</dbReference>
<evidence type="ECO:0000256" key="3">
    <source>
        <dbReference type="ARBA" id="ARBA00022630"/>
    </source>
</evidence>
<dbReference type="PANTHER" id="PTHR11985">
    <property type="entry name" value="GLYCEROL-3-PHOSPHATE DEHYDROGENASE"/>
    <property type="match status" value="1"/>
</dbReference>
<dbReference type="GO" id="GO:0009331">
    <property type="term" value="C:glycerol-3-phosphate dehydrogenase (FAD) complex"/>
    <property type="evidence" value="ECO:0007669"/>
    <property type="project" value="UniProtKB-UniRule"/>
</dbReference>
<dbReference type="OrthoDB" id="9766796at2"/>
<comment type="cofactor">
    <cofactor evidence="1 7">
        <name>FAD</name>
        <dbReference type="ChEBI" id="CHEBI:57692"/>
    </cofactor>
</comment>
<comment type="caution">
    <text evidence="11">The sequence shown here is derived from an EMBL/GenBank/DDBJ whole genome shotgun (WGS) entry which is preliminary data.</text>
</comment>
<keyword evidence="3 7" id="KW-0285">Flavoprotein</keyword>
<dbReference type="Pfam" id="PF16901">
    <property type="entry name" value="DAO_C"/>
    <property type="match status" value="1"/>
</dbReference>
<evidence type="ECO:0000259" key="9">
    <source>
        <dbReference type="Pfam" id="PF01266"/>
    </source>
</evidence>
<keyword evidence="12" id="KW-1185">Reference proteome</keyword>
<evidence type="ECO:0000256" key="4">
    <source>
        <dbReference type="ARBA" id="ARBA00022798"/>
    </source>
</evidence>
<dbReference type="GO" id="GO:0046168">
    <property type="term" value="P:glycerol-3-phosphate catabolic process"/>
    <property type="evidence" value="ECO:0007669"/>
    <property type="project" value="TreeGrafter"/>
</dbReference>
<dbReference type="PROSITE" id="PS00978">
    <property type="entry name" value="FAD_G3PDH_2"/>
    <property type="match status" value="1"/>
</dbReference>
<keyword evidence="4" id="KW-0319">Glycerol metabolism</keyword>
<dbReference type="EC" id="1.1.5.3" evidence="7"/>
<evidence type="ECO:0000256" key="7">
    <source>
        <dbReference type="RuleBase" id="RU361217"/>
    </source>
</evidence>
<dbReference type="InterPro" id="IPR031656">
    <property type="entry name" value="DAO_C"/>
</dbReference>
<dbReference type="RefSeq" id="WP_114453216.1">
    <property type="nucleotide sequence ID" value="NZ_QPJC01000006.1"/>
</dbReference>
<dbReference type="PANTHER" id="PTHR11985:SF35">
    <property type="entry name" value="ANAEROBIC GLYCEROL-3-PHOSPHATE DEHYDROGENASE SUBUNIT A"/>
    <property type="match status" value="1"/>
</dbReference>
<feature type="domain" description="FAD dependent oxidoreductase" evidence="9">
    <location>
        <begin position="35"/>
        <end position="404"/>
    </location>
</feature>
<dbReference type="GO" id="GO:0004368">
    <property type="term" value="F:glycerol-3-phosphate dehydrogenase (quinone) activity"/>
    <property type="evidence" value="ECO:0007669"/>
    <property type="project" value="UniProtKB-EC"/>
</dbReference>
<dbReference type="InterPro" id="IPR006076">
    <property type="entry name" value="FAD-dep_OxRdtase"/>
</dbReference>